<evidence type="ECO:0000313" key="2">
    <source>
        <dbReference type="EMBL" id="KAK3281581.1"/>
    </source>
</evidence>
<proteinExistence type="predicted"/>
<keyword evidence="3" id="KW-1185">Reference proteome</keyword>
<keyword evidence="1" id="KW-0732">Signal</keyword>
<dbReference type="Proteomes" id="UP001190700">
    <property type="component" value="Unassembled WGS sequence"/>
</dbReference>
<reference evidence="2 3" key="1">
    <citation type="journal article" date="2015" name="Genome Biol. Evol.">
        <title>Comparative Genomics of a Bacterivorous Green Alga Reveals Evolutionary Causalities and Consequences of Phago-Mixotrophic Mode of Nutrition.</title>
        <authorList>
            <person name="Burns J.A."/>
            <person name="Paasch A."/>
            <person name="Narechania A."/>
            <person name="Kim E."/>
        </authorList>
    </citation>
    <scope>NUCLEOTIDE SEQUENCE [LARGE SCALE GENOMIC DNA]</scope>
    <source>
        <strain evidence="2 3">PLY_AMNH</strain>
    </source>
</reference>
<sequence>MEAAMTRAMLLRGLPLLVCLVASKASQDNITHPLVDQTGIECNRHNTGPANVFLAGGAFGSVDNRTGQIPAFTRQCRIAANAPRLPGIYFPILNTLNIEIATVREGTFSQADGIITVANKGQDGFLIKCGKIEGGQCTNSELPRDENGTIPEGTPAIANLRLSVNGKDVTEDLLKLPITTAGWFPLYYIEGGLEDAALDWDALCSGHLRNQCINNGTIGLDGKLYRIWRDNAYTAGYYTLLDTRECDQSAGSKFTFSFSGDVVDATNPTGKPFFGFEEVTYDIHFSDPEP</sequence>
<feature type="signal peptide" evidence="1">
    <location>
        <begin position="1"/>
        <end position="25"/>
    </location>
</feature>
<name>A0AAE0LDM6_9CHLO</name>
<organism evidence="2 3">
    <name type="scientific">Cymbomonas tetramitiformis</name>
    <dbReference type="NCBI Taxonomy" id="36881"/>
    <lineage>
        <taxon>Eukaryota</taxon>
        <taxon>Viridiplantae</taxon>
        <taxon>Chlorophyta</taxon>
        <taxon>Pyramimonadophyceae</taxon>
        <taxon>Pyramimonadales</taxon>
        <taxon>Pyramimonadaceae</taxon>
        <taxon>Cymbomonas</taxon>
    </lineage>
</organism>
<dbReference type="AlphaFoldDB" id="A0AAE0LDM6"/>
<accession>A0AAE0LDM6</accession>
<dbReference type="EMBL" id="LGRX02003795">
    <property type="protein sequence ID" value="KAK3281581.1"/>
    <property type="molecule type" value="Genomic_DNA"/>
</dbReference>
<feature type="chain" id="PRO_5042231841" evidence="1">
    <location>
        <begin position="26"/>
        <end position="290"/>
    </location>
</feature>
<evidence type="ECO:0000256" key="1">
    <source>
        <dbReference type="SAM" id="SignalP"/>
    </source>
</evidence>
<comment type="caution">
    <text evidence="2">The sequence shown here is derived from an EMBL/GenBank/DDBJ whole genome shotgun (WGS) entry which is preliminary data.</text>
</comment>
<protein>
    <submittedName>
        <fullName evidence="2">Uncharacterized protein</fullName>
    </submittedName>
</protein>
<gene>
    <name evidence="2" type="ORF">CYMTET_10637</name>
</gene>
<evidence type="ECO:0000313" key="3">
    <source>
        <dbReference type="Proteomes" id="UP001190700"/>
    </source>
</evidence>